<comment type="caution">
    <text evidence="1">The sequence shown here is derived from an EMBL/GenBank/DDBJ whole genome shotgun (WGS) entry which is preliminary data.</text>
</comment>
<dbReference type="EMBL" id="BART01018618">
    <property type="protein sequence ID" value="GAG76256.1"/>
    <property type="molecule type" value="Genomic_DNA"/>
</dbReference>
<proteinExistence type="predicted"/>
<dbReference type="AlphaFoldDB" id="X1BVS1"/>
<protein>
    <submittedName>
        <fullName evidence="1">Uncharacterized protein</fullName>
    </submittedName>
</protein>
<evidence type="ECO:0000313" key="1">
    <source>
        <dbReference type="EMBL" id="GAG76256.1"/>
    </source>
</evidence>
<feature type="non-terminal residue" evidence="1">
    <location>
        <position position="53"/>
    </location>
</feature>
<name>X1BVS1_9ZZZZ</name>
<organism evidence="1">
    <name type="scientific">marine sediment metagenome</name>
    <dbReference type="NCBI Taxonomy" id="412755"/>
    <lineage>
        <taxon>unclassified sequences</taxon>
        <taxon>metagenomes</taxon>
        <taxon>ecological metagenomes</taxon>
    </lineage>
</organism>
<reference evidence="1" key="1">
    <citation type="journal article" date="2014" name="Front. Microbiol.">
        <title>High frequency of phylogenetically diverse reductive dehalogenase-homologous genes in deep subseafloor sedimentary metagenomes.</title>
        <authorList>
            <person name="Kawai M."/>
            <person name="Futagami T."/>
            <person name="Toyoda A."/>
            <person name="Takaki Y."/>
            <person name="Nishi S."/>
            <person name="Hori S."/>
            <person name="Arai W."/>
            <person name="Tsubouchi T."/>
            <person name="Morono Y."/>
            <person name="Uchiyama I."/>
            <person name="Ito T."/>
            <person name="Fujiyama A."/>
            <person name="Inagaki F."/>
            <person name="Takami H."/>
        </authorList>
    </citation>
    <scope>NUCLEOTIDE SEQUENCE</scope>
    <source>
        <strain evidence="1">Expedition CK06-06</strain>
    </source>
</reference>
<sequence>MAISLHETCQQYVDRRLSEGWRIVSRKGYHLILSSPDGNILRPVDLRNDVETL</sequence>
<gene>
    <name evidence="1" type="ORF">S01H4_35090</name>
</gene>
<accession>X1BVS1</accession>